<feature type="domain" description="Antitoxin VbhA" evidence="1">
    <location>
        <begin position="22"/>
        <end position="66"/>
    </location>
</feature>
<comment type="caution">
    <text evidence="2">The sequence shown here is derived from an EMBL/GenBank/DDBJ whole genome shotgun (WGS) entry which is preliminary data.</text>
</comment>
<proteinExistence type="predicted"/>
<reference evidence="2 3" key="1">
    <citation type="submission" date="2020-03" db="EMBL/GenBank/DDBJ databases">
        <title>Genomic Encyclopedia of Type Strains, Phase III (KMG-III): the genomes of soil and plant-associated and newly described type strains.</title>
        <authorList>
            <person name="Whitman W."/>
        </authorList>
    </citation>
    <scope>NUCLEOTIDE SEQUENCE [LARGE SCALE GENOMIC DNA]</scope>
    <source>
        <strain evidence="2 3">CECT 8804</strain>
    </source>
</reference>
<organism evidence="2 3">
    <name type="scientific">Sphingomonas vulcanisoli</name>
    <dbReference type="NCBI Taxonomy" id="1658060"/>
    <lineage>
        <taxon>Bacteria</taxon>
        <taxon>Pseudomonadati</taxon>
        <taxon>Pseudomonadota</taxon>
        <taxon>Alphaproteobacteria</taxon>
        <taxon>Sphingomonadales</taxon>
        <taxon>Sphingomonadaceae</taxon>
        <taxon>Sphingomonas</taxon>
    </lineage>
</organism>
<accession>A0ABX0TZY6</accession>
<dbReference type="EMBL" id="JAAOZC010000010">
    <property type="protein sequence ID" value="NIJ09310.1"/>
    <property type="molecule type" value="Genomic_DNA"/>
</dbReference>
<dbReference type="Proteomes" id="UP000727456">
    <property type="component" value="Unassembled WGS sequence"/>
</dbReference>
<protein>
    <recommendedName>
        <fullName evidence="1">Antitoxin VbhA domain-containing protein</fullName>
    </recommendedName>
</protein>
<dbReference type="InterPro" id="IPR041535">
    <property type="entry name" value="VbhA"/>
</dbReference>
<dbReference type="RefSeq" id="WP_167074828.1">
    <property type="nucleotide sequence ID" value="NZ_JAAOZC010000010.1"/>
</dbReference>
<dbReference type="InterPro" id="IPR043038">
    <property type="entry name" value="VbhA_sf"/>
</dbReference>
<dbReference type="CDD" id="cd11586">
    <property type="entry name" value="VbhA_like"/>
    <property type="match status" value="1"/>
</dbReference>
<evidence type="ECO:0000259" key="1">
    <source>
        <dbReference type="Pfam" id="PF18495"/>
    </source>
</evidence>
<keyword evidence="3" id="KW-1185">Reference proteome</keyword>
<dbReference type="Gene3D" id="1.10.8.1050">
    <property type="entry name" value="Antitoxin VbhA-like"/>
    <property type="match status" value="1"/>
</dbReference>
<dbReference type="Pfam" id="PF18495">
    <property type="entry name" value="VbhA"/>
    <property type="match status" value="1"/>
</dbReference>
<gene>
    <name evidence="2" type="ORF">FHS31_002942</name>
</gene>
<evidence type="ECO:0000313" key="2">
    <source>
        <dbReference type="EMBL" id="NIJ09310.1"/>
    </source>
</evidence>
<sequence>MNIERKVTRDHPRISTEERARRQEAVDFARGSVRFEGFELNAEAEAINRRFIDGELTVAEHVAAIAAL</sequence>
<dbReference type="InterPro" id="IPR033788">
    <property type="entry name" value="VbhA-like"/>
</dbReference>
<evidence type="ECO:0000313" key="3">
    <source>
        <dbReference type="Proteomes" id="UP000727456"/>
    </source>
</evidence>
<name>A0ABX0TZY6_9SPHN</name>